<protein>
    <submittedName>
        <fullName evidence="2">Uncharacterized protein</fullName>
    </submittedName>
</protein>
<feature type="transmembrane region" description="Helical" evidence="1">
    <location>
        <begin position="20"/>
        <end position="39"/>
    </location>
</feature>
<organism evidence="2">
    <name type="scientific">uncultured Solirubrobacterales bacterium</name>
    <dbReference type="NCBI Taxonomy" id="768556"/>
    <lineage>
        <taxon>Bacteria</taxon>
        <taxon>Bacillati</taxon>
        <taxon>Actinomycetota</taxon>
        <taxon>Thermoleophilia</taxon>
        <taxon>Solirubrobacterales</taxon>
        <taxon>environmental samples</taxon>
    </lineage>
</organism>
<gene>
    <name evidence="2" type="ORF">AVDCRST_MAG45-1340</name>
</gene>
<feature type="non-terminal residue" evidence="2">
    <location>
        <position position="51"/>
    </location>
</feature>
<dbReference type="AlphaFoldDB" id="A0A6J4SN43"/>
<evidence type="ECO:0000313" key="2">
    <source>
        <dbReference type="EMBL" id="CAA9501540.1"/>
    </source>
</evidence>
<sequence>WASALLEMVSAPVLPASTAASQLGIGVAVSPLALSSVGATRARTTLRKGGG</sequence>
<accession>A0A6J4SN43</accession>
<keyword evidence="1" id="KW-0472">Membrane</keyword>
<evidence type="ECO:0000256" key="1">
    <source>
        <dbReference type="SAM" id="Phobius"/>
    </source>
</evidence>
<feature type="non-terminal residue" evidence="2">
    <location>
        <position position="1"/>
    </location>
</feature>
<name>A0A6J4SN43_9ACTN</name>
<dbReference type="EMBL" id="CADCVU010000114">
    <property type="protein sequence ID" value="CAA9501540.1"/>
    <property type="molecule type" value="Genomic_DNA"/>
</dbReference>
<keyword evidence="1" id="KW-1133">Transmembrane helix</keyword>
<reference evidence="2" key="1">
    <citation type="submission" date="2020-02" db="EMBL/GenBank/DDBJ databases">
        <authorList>
            <person name="Meier V. D."/>
        </authorList>
    </citation>
    <scope>NUCLEOTIDE SEQUENCE</scope>
    <source>
        <strain evidence="2">AVDCRST_MAG45</strain>
    </source>
</reference>
<proteinExistence type="predicted"/>
<keyword evidence="1" id="KW-0812">Transmembrane</keyword>